<dbReference type="Gene3D" id="3.90.190.20">
    <property type="entry name" value="Mur ligase, C-terminal domain"/>
    <property type="match status" value="1"/>
</dbReference>
<comment type="caution">
    <text evidence="1">The sequence shown here is derived from an EMBL/GenBank/DDBJ whole genome shotgun (WGS) entry which is preliminary data.</text>
</comment>
<evidence type="ECO:0000313" key="1">
    <source>
        <dbReference type="EMBL" id="GAG85923.1"/>
    </source>
</evidence>
<dbReference type="SUPFAM" id="SSF53244">
    <property type="entry name" value="MurD-like peptide ligases, peptide-binding domain"/>
    <property type="match status" value="1"/>
</dbReference>
<accession>X1BPB1</accession>
<gene>
    <name evidence="1" type="ORF">S01H4_36345</name>
</gene>
<protein>
    <recommendedName>
        <fullName evidence="2">Mur ligase C-terminal domain-containing protein</fullName>
    </recommendedName>
</protein>
<sequence length="71" mass="7983">DSPRALPPEEIEKAIVKFCGKKEILIEEKVENAILCAQDLACYDDLICTTGSVYLAGEILKYHRRKEKVCA</sequence>
<dbReference type="GO" id="GO:0016881">
    <property type="term" value="F:acid-amino acid ligase activity"/>
    <property type="evidence" value="ECO:0007669"/>
    <property type="project" value="InterPro"/>
</dbReference>
<dbReference type="InterPro" id="IPR036615">
    <property type="entry name" value="Mur_ligase_C_dom_sf"/>
</dbReference>
<reference evidence="1" key="1">
    <citation type="journal article" date="2014" name="Front. Microbiol.">
        <title>High frequency of phylogenetically diverse reductive dehalogenase-homologous genes in deep subseafloor sedimentary metagenomes.</title>
        <authorList>
            <person name="Kawai M."/>
            <person name="Futagami T."/>
            <person name="Toyoda A."/>
            <person name="Takaki Y."/>
            <person name="Nishi S."/>
            <person name="Hori S."/>
            <person name="Arai W."/>
            <person name="Tsubouchi T."/>
            <person name="Morono Y."/>
            <person name="Uchiyama I."/>
            <person name="Ito T."/>
            <person name="Fujiyama A."/>
            <person name="Inagaki F."/>
            <person name="Takami H."/>
        </authorList>
    </citation>
    <scope>NUCLEOTIDE SEQUENCE</scope>
    <source>
        <strain evidence="1">Expedition CK06-06</strain>
    </source>
</reference>
<evidence type="ECO:0008006" key="2">
    <source>
        <dbReference type="Google" id="ProtNLM"/>
    </source>
</evidence>
<dbReference type="EMBL" id="BART01019417">
    <property type="protein sequence ID" value="GAG85923.1"/>
    <property type="molecule type" value="Genomic_DNA"/>
</dbReference>
<name>X1BPB1_9ZZZZ</name>
<dbReference type="AlphaFoldDB" id="X1BPB1"/>
<proteinExistence type="predicted"/>
<feature type="non-terminal residue" evidence="1">
    <location>
        <position position="1"/>
    </location>
</feature>
<organism evidence="1">
    <name type="scientific">marine sediment metagenome</name>
    <dbReference type="NCBI Taxonomy" id="412755"/>
    <lineage>
        <taxon>unclassified sequences</taxon>
        <taxon>metagenomes</taxon>
        <taxon>ecological metagenomes</taxon>
    </lineage>
</organism>